<dbReference type="PANTHER" id="PTHR24147:SF64">
    <property type="entry name" value="ANKYRIN REPEAT DOMAIN-CONTAINING PROTEIN 19-RELATED"/>
    <property type="match status" value="1"/>
</dbReference>
<dbReference type="PROSITE" id="PS50088">
    <property type="entry name" value="ANK_REPEAT"/>
    <property type="match status" value="2"/>
</dbReference>
<keyword evidence="1" id="KW-0040">ANK repeat</keyword>
<dbReference type="PANTHER" id="PTHR24147">
    <property type="entry name" value="ANKYRIN REPEAT DOMAIN 36-RELATED"/>
    <property type="match status" value="1"/>
</dbReference>
<gene>
    <name evidence="3" type="primary">LOC103582299</name>
</gene>
<organism evidence="2 3">
    <name type="scientific">Galeopterus variegatus</name>
    <name type="common">Malayan flying lemur</name>
    <name type="synonym">Cynocephalus variegatus</name>
    <dbReference type="NCBI Taxonomy" id="482537"/>
    <lineage>
        <taxon>Eukaryota</taxon>
        <taxon>Metazoa</taxon>
        <taxon>Chordata</taxon>
        <taxon>Craniata</taxon>
        <taxon>Vertebrata</taxon>
        <taxon>Euteleostomi</taxon>
        <taxon>Mammalia</taxon>
        <taxon>Eutheria</taxon>
        <taxon>Euarchontoglires</taxon>
        <taxon>Dermoptera</taxon>
        <taxon>Cynocephalidae</taxon>
        <taxon>Galeopterus</taxon>
    </lineage>
</organism>
<dbReference type="InterPro" id="IPR002110">
    <property type="entry name" value="Ankyrin_rpt"/>
</dbReference>
<accession>A0ABM0Q1B8</accession>
<evidence type="ECO:0000256" key="1">
    <source>
        <dbReference type="PROSITE-ProRule" id="PRU00023"/>
    </source>
</evidence>
<dbReference type="PROSITE" id="PS50297">
    <property type="entry name" value="ANK_REP_REGION"/>
    <property type="match status" value="1"/>
</dbReference>
<dbReference type="InterPro" id="IPR036770">
    <property type="entry name" value="Ankyrin_rpt-contain_sf"/>
</dbReference>
<proteinExistence type="predicted"/>
<feature type="repeat" description="ANK" evidence="1">
    <location>
        <begin position="37"/>
        <end position="69"/>
    </location>
</feature>
<protein>
    <submittedName>
        <fullName evidence="3">Ankyrin repeat domain-containing protein 19</fullName>
    </submittedName>
</protein>
<dbReference type="RefSeq" id="XP_008562159.1">
    <property type="nucleotide sequence ID" value="XM_008563937.1"/>
</dbReference>
<dbReference type="Proteomes" id="UP000694923">
    <property type="component" value="Unplaced"/>
</dbReference>
<dbReference type="Pfam" id="PF12796">
    <property type="entry name" value="Ank_2"/>
    <property type="match status" value="1"/>
</dbReference>
<name>A0ABM0Q1B8_GALVR</name>
<dbReference type="SMART" id="SM00248">
    <property type="entry name" value="ANK"/>
    <property type="match status" value="2"/>
</dbReference>
<sequence length="85" mass="9707">MFDERLTPLLLAVKTNNQPMVEFLVQKGANIHAFDEMKRTALMFAVNYRATNIVRLLLEQGIDAYCEDVFGRTAEEYALASGCYR</sequence>
<evidence type="ECO:0000313" key="3">
    <source>
        <dbReference type="RefSeq" id="XP_008562159.1"/>
    </source>
</evidence>
<dbReference type="Gene3D" id="1.25.40.20">
    <property type="entry name" value="Ankyrin repeat-containing domain"/>
    <property type="match status" value="1"/>
</dbReference>
<feature type="repeat" description="ANK" evidence="1">
    <location>
        <begin position="4"/>
        <end position="36"/>
    </location>
</feature>
<dbReference type="SUPFAM" id="SSF48403">
    <property type="entry name" value="Ankyrin repeat"/>
    <property type="match status" value="1"/>
</dbReference>
<evidence type="ECO:0000313" key="2">
    <source>
        <dbReference type="Proteomes" id="UP000694923"/>
    </source>
</evidence>
<keyword evidence="2" id="KW-1185">Reference proteome</keyword>
<dbReference type="InterPro" id="IPR050657">
    <property type="entry name" value="Ankyrin_repeat_domain"/>
</dbReference>
<dbReference type="GeneID" id="103582299"/>
<reference evidence="3" key="1">
    <citation type="submission" date="2025-08" db="UniProtKB">
        <authorList>
            <consortium name="RefSeq"/>
        </authorList>
    </citation>
    <scope>IDENTIFICATION</scope>
</reference>